<proteinExistence type="predicted"/>
<evidence type="ECO:0000313" key="3">
    <source>
        <dbReference type="Proteomes" id="UP000023435"/>
    </source>
</evidence>
<dbReference type="EMBL" id="JAJA02000001">
    <property type="protein sequence ID" value="KWS03457.1"/>
    <property type="molecule type" value="Genomic_DNA"/>
</dbReference>
<gene>
    <name evidence="2" type="ORF">AZ78_1004</name>
</gene>
<protein>
    <recommendedName>
        <fullName evidence="4">Lipoprotein</fullName>
    </recommendedName>
</protein>
<dbReference type="AlphaFoldDB" id="A0A120AFS3"/>
<comment type="caution">
    <text evidence="2">The sequence shown here is derived from an EMBL/GenBank/DDBJ whole genome shotgun (WGS) entry which is preliminary data.</text>
</comment>
<organism evidence="2 3">
    <name type="scientific">Lysobacter capsici AZ78</name>
    <dbReference type="NCBI Taxonomy" id="1444315"/>
    <lineage>
        <taxon>Bacteria</taxon>
        <taxon>Pseudomonadati</taxon>
        <taxon>Pseudomonadota</taxon>
        <taxon>Gammaproteobacteria</taxon>
        <taxon>Lysobacterales</taxon>
        <taxon>Lysobacteraceae</taxon>
        <taxon>Lysobacter</taxon>
    </lineage>
</organism>
<feature type="chain" id="PRO_5007163605" description="Lipoprotein" evidence="1">
    <location>
        <begin position="21"/>
        <end position="139"/>
    </location>
</feature>
<evidence type="ECO:0000256" key="1">
    <source>
        <dbReference type="SAM" id="SignalP"/>
    </source>
</evidence>
<evidence type="ECO:0008006" key="4">
    <source>
        <dbReference type="Google" id="ProtNLM"/>
    </source>
</evidence>
<evidence type="ECO:0000313" key="2">
    <source>
        <dbReference type="EMBL" id="KWS03457.1"/>
    </source>
</evidence>
<dbReference type="Proteomes" id="UP000023435">
    <property type="component" value="Unassembled WGS sequence"/>
</dbReference>
<dbReference type="RefSeq" id="WP_036112684.1">
    <property type="nucleotide sequence ID" value="NZ_JAJA02000001.1"/>
</dbReference>
<sequence>MRSRLILLCTLPALLLAACADQTAPTATPKPAAAAPAPTGLALRAIGTEPGWVAEVGAGAQPKIALQLDYGQRKLEVPQATVIEESNGFAGDTRDGTAVSLTYKREQCSDGMSDRDYPASVTLQVGHQQYLGCAEFPTP</sequence>
<accession>A0A120AFS3</accession>
<name>A0A120AFS3_9GAMM</name>
<feature type="signal peptide" evidence="1">
    <location>
        <begin position="1"/>
        <end position="20"/>
    </location>
</feature>
<reference evidence="2 3" key="1">
    <citation type="journal article" date="2014" name="Genome Announc.">
        <title>Draft Genome Sequence of Lysobacter capsici AZ78, a Bacterium Antagonistic to Plant-Pathogenic Oomycetes.</title>
        <authorList>
            <person name="Puopolo G."/>
            <person name="Sonego P."/>
            <person name="Engelen K."/>
            <person name="Pertot I."/>
        </authorList>
    </citation>
    <scope>NUCLEOTIDE SEQUENCE [LARGE SCALE GENOMIC DNA]</scope>
    <source>
        <strain evidence="2 3">AZ78</strain>
    </source>
</reference>
<keyword evidence="1" id="KW-0732">Signal</keyword>
<dbReference type="OrthoDB" id="5348860at2"/>
<keyword evidence="3" id="KW-1185">Reference proteome</keyword>
<dbReference type="PROSITE" id="PS51257">
    <property type="entry name" value="PROKAR_LIPOPROTEIN"/>
    <property type="match status" value="1"/>
</dbReference>